<comment type="caution">
    <text evidence="1">The sequence shown here is derived from an EMBL/GenBank/DDBJ whole genome shotgun (WGS) entry which is preliminary data.</text>
</comment>
<reference evidence="1 2" key="1">
    <citation type="submission" date="2018-09" db="EMBL/GenBank/DDBJ databases">
        <title>Genomic investigation of the strawberry pathogen Phytophthora fragariae indicates pathogenicity is determined by transcriptional variation in three key races.</title>
        <authorList>
            <person name="Adams T.M."/>
            <person name="Armitage A.D."/>
            <person name="Sobczyk M.K."/>
            <person name="Bates H.J."/>
            <person name="Dunwell J.M."/>
            <person name="Nellist C.F."/>
            <person name="Harrison R.J."/>
        </authorList>
    </citation>
    <scope>NUCLEOTIDE SEQUENCE [LARGE SCALE GENOMIC DNA]</scope>
    <source>
        <strain evidence="1 2">BC-23</strain>
    </source>
</reference>
<accession>A0A6G0M8B3</accession>
<dbReference type="AlphaFoldDB" id="A0A6G0M8B3"/>
<evidence type="ECO:0000313" key="2">
    <source>
        <dbReference type="Proteomes" id="UP000476176"/>
    </source>
</evidence>
<evidence type="ECO:0000313" key="1">
    <source>
        <dbReference type="EMBL" id="KAE9158232.1"/>
    </source>
</evidence>
<name>A0A6G0M8B3_9STRA</name>
<organism evidence="1 2">
    <name type="scientific">Phytophthora fragariae</name>
    <dbReference type="NCBI Taxonomy" id="53985"/>
    <lineage>
        <taxon>Eukaryota</taxon>
        <taxon>Sar</taxon>
        <taxon>Stramenopiles</taxon>
        <taxon>Oomycota</taxon>
        <taxon>Peronosporomycetes</taxon>
        <taxon>Peronosporales</taxon>
        <taxon>Peronosporaceae</taxon>
        <taxon>Phytophthora</taxon>
    </lineage>
</organism>
<dbReference type="Proteomes" id="UP000476176">
    <property type="component" value="Unassembled WGS sequence"/>
</dbReference>
<dbReference type="EMBL" id="QXGC01008904">
    <property type="protein sequence ID" value="KAE9158232.1"/>
    <property type="molecule type" value="Genomic_DNA"/>
</dbReference>
<gene>
    <name evidence="1" type="ORF">PF004_g31945</name>
</gene>
<sequence>MPGMKDDYDYDDEGDVKMVMPQPIFEVTRVMSRW</sequence>
<protein>
    <submittedName>
        <fullName evidence="1">Uncharacterized protein</fullName>
    </submittedName>
</protein>
<proteinExistence type="predicted"/>